<gene>
    <name evidence="1" type="ORF">CDQ84_18935</name>
</gene>
<evidence type="ECO:0000313" key="2">
    <source>
        <dbReference type="Proteomes" id="UP000236151"/>
    </source>
</evidence>
<name>A0A2K2EYX6_9CLOT</name>
<dbReference type="Proteomes" id="UP000236151">
    <property type="component" value="Unassembled WGS sequence"/>
</dbReference>
<dbReference type="AlphaFoldDB" id="A0A2K2EYX6"/>
<dbReference type="Pfam" id="PF05114">
    <property type="entry name" value="MbnB_TglH_ChrH"/>
    <property type="match status" value="1"/>
</dbReference>
<dbReference type="InterPro" id="IPR036237">
    <property type="entry name" value="Xyl_isomerase-like_sf"/>
</dbReference>
<dbReference type="Gene3D" id="3.20.20.150">
    <property type="entry name" value="Divalent-metal-dependent TIM barrel enzymes"/>
    <property type="match status" value="1"/>
</dbReference>
<dbReference type="RefSeq" id="WP_103083283.1">
    <property type="nucleotide sequence ID" value="NZ_CP021850.1"/>
</dbReference>
<evidence type="ECO:0008006" key="3">
    <source>
        <dbReference type="Google" id="ProtNLM"/>
    </source>
</evidence>
<dbReference type="EMBL" id="NIOJ01000114">
    <property type="protein sequence ID" value="PNT91968.1"/>
    <property type="molecule type" value="Genomic_DNA"/>
</dbReference>
<protein>
    <recommendedName>
        <fullName evidence="3">Xylose isomerase-like TIM barrel domain-containing protein</fullName>
    </recommendedName>
</protein>
<sequence length="273" mass="30754">MKVGCNLSAELMELIDEKKVSVDYVKIALLKSDDEIPEKYKSYGKILLHGVGMDVPQHTGSNKLSSVNWNQVREKVEFCNSSFIGLHCATYQSDWDVPEVTFDMAKERMGHFLNVWKVNLDTEILIENAPYTSYYETNSPKNIKHSVSPKLINELCGEYGVGLLLDIAHAKVAASGLGLPIKEYLSALPLELVKEVHAVGTRTTDDGLRDGHLEMTEDDYEILEFALGIANPEVVTLEYGGFGEHFSWRSDKNAIERQLKRINEIVCRRIKFG</sequence>
<keyword evidence="2" id="KW-1185">Reference proteome</keyword>
<dbReference type="SUPFAM" id="SSF51658">
    <property type="entry name" value="Xylose isomerase-like"/>
    <property type="match status" value="1"/>
</dbReference>
<dbReference type="OrthoDB" id="1932681at2"/>
<accession>A0A2K2EYX6</accession>
<organism evidence="1 2">
    <name type="scientific">Clostridium thermosuccinogenes</name>
    <dbReference type="NCBI Taxonomy" id="84032"/>
    <lineage>
        <taxon>Bacteria</taxon>
        <taxon>Bacillati</taxon>
        <taxon>Bacillota</taxon>
        <taxon>Clostridia</taxon>
        <taxon>Eubacteriales</taxon>
        <taxon>Clostridiaceae</taxon>
        <taxon>Clostridium</taxon>
    </lineage>
</organism>
<dbReference type="InterPro" id="IPR007801">
    <property type="entry name" value="MbnB/TglH/ChrH"/>
</dbReference>
<reference evidence="1 2" key="1">
    <citation type="submission" date="2017-06" db="EMBL/GenBank/DDBJ databases">
        <title>Investigating the central metabolism of Clostridium thermosuccinogenes.</title>
        <authorList>
            <person name="Koendjbiharie J.G."/>
            <person name="van Kranenburg R."/>
        </authorList>
    </citation>
    <scope>NUCLEOTIDE SEQUENCE [LARGE SCALE GENOMIC DNA]</scope>
    <source>
        <strain evidence="1 2">DSM 5806</strain>
    </source>
</reference>
<dbReference type="KEGG" id="cthd:CDO33_08720"/>
<proteinExistence type="predicted"/>
<comment type="caution">
    <text evidence="1">The sequence shown here is derived from an EMBL/GenBank/DDBJ whole genome shotgun (WGS) entry which is preliminary data.</text>
</comment>
<evidence type="ECO:0000313" key="1">
    <source>
        <dbReference type="EMBL" id="PNT91968.1"/>
    </source>
</evidence>